<keyword evidence="2" id="KW-0378">Hydrolase</keyword>
<keyword evidence="4" id="KW-0472">Membrane</keyword>
<dbReference type="PANTHER" id="PTHR43343:SF3">
    <property type="entry name" value="PROTEASE DO-LIKE 8, CHLOROPLASTIC"/>
    <property type="match status" value="1"/>
</dbReference>
<sequence>MRKGTAISVFFSMLIIGLGAVGAYGIHLWTERQLSGGPLLATGQVKAQAAAAPKTAVNAKKTRKEIIEDSQKRVVTIESGDGLGSGFLYNAKGDLLTNAHVVAGSREVMVRTMDHREYTGQVIGIGTDLDVAVVRVPELKDTQPLPLARSGKAEVGDEVLALGSPLGLENTVTTGIISGVGRSFDIEPYSYSNLYQISAPITHGNSGGPLVSADTGEVLGINSAAATEEAGIGFSIPIANVLKQAEEWSQRPMAELPGASGGGYDTAESDGLEGSRSLVASFYQSLNDGDYVTAYSLLGSEWQSGTAYEDFRSGYLETGYISVGTLSAEEQGDGALVTVDITAEERRDTGTVYQTYQMSYSVGVENGKLKILHGKGKKVD</sequence>
<comment type="caution">
    <text evidence="5">The sequence shown here is derived from an EMBL/GenBank/DDBJ whole genome shotgun (WGS) entry which is preliminary data.</text>
</comment>
<evidence type="ECO:0000256" key="1">
    <source>
        <dbReference type="ARBA" id="ARBA00022670"/>
    </source>
</evidence>
<dbReference type="Proteomes" id="UP000480151">
    <property type="component" value="Unassembled WGS sequence"/>
</dbReference>
<evidence type="ECO:0000256" key="3">
    <source>
        <dbReference type="ARBA" id="ARBA00022825"/>
    </source>
</evidence>
<keyword evidence="3" id="KW-0720">Serine protease</keyword>
<reference evidence="5 6" key="1">
    <citation type="submission" date="2020-02" db="EMBL/GenBank/DDBJ databases">
        <authorList>
            <person name="Gao J."/>
            <person name="Sun J."/>
        </authorList>
    </citation>
    <scope>NUCLEOTIDE SEQUENCE [LARGE SCALE GENOMIC DNA]</scope>
    <source>
        <strain evidence="5 6">7124</strain>
    </source>
</reference>
<dbReference type="PANTHER" id="PTHR43343">
    <property type="entry name" value="PEPTIDASE S12"/>
    <property type="match status" value="1"/>
</dbReference>
<dbReference type="InterPro" id="IPR009003">
    <property type="entry name" value="Peptidase_S1_PA"/>
</dbReference>
<dbReference type="PRINTS" id="PR00834">
    <property type="entry name" value="PROTEASES2C"/>
</dbReference>
<evidence type="ECO:0000313" key="6">
    <source>
        <dbReference type="Proteomes" id="UP000480151"/>
    </source>
</evidence>
<name>A0A6M1PKU4_9BACL</name>
<evidence type="ECO:0000256" key="4">
    <source>
        <dbReference type="SAM" id="Phobius"/>
    </source>
</evidence>
<keyword evidence="6" id="KW-1185">Reference proteome</keyword>
<dbReference type="GO" id="GO:0006508">
    <property type="term" value="P:proteolysis"/>
    <property type="evidence" value="ECO:0007669"/>
    <property type="project" value="UniProtKB-KW"/>
</dbReference>
<proteinExistence type="predicted"/>
<dbReference type="RefSeq" id="WP_025333329.1">
    <property type="nucleotide sequence ID" value="NZ_JAAKGU010000007.1"/>
</dbReference>
<organism evidence="5 6">
    <name type="scientific">Paenibacillus apii</name>
    <dbReference type="NCBI Taxonomy" id="1850370"/>
    <lineage>
        <taxon>Bacteria</taxon>
        <taxon>Bacillati</taxon>
        <taxon>Bacillota</taxon>
        <taxon>Bacilli</taxon>
        <taxon>Bacillales</taxon>
        <taxon>Paenibacillaceae</taxon>
        <taxon>Paenibacillus</taxon>
    </lineage>
</organism>
<keyword evidence="4" id="KW-0812">Transmembrane</keyword>
<dbReference type="Pfam" id="PF13365">
    <property type="entry name" value="Trypsin_2"/>
    <property type="match status" value="1"/>
</dbReference>
<dbReference type="SUPFAM" id="SSF50494">
    <property type="entry name" value="Trypsin-like serine proteases"/>
    <property type="match status" value="1"/>
</dbReference>
<gene>
    <name evidence="5" type="ORF">G5B47_15455</name>
</gene>
<dbReference type="GO" id="GO:0004252">
    <property type="term" value="F:serine-type endopeptidase activity"/>
    <property type="evidence" value="ECO:0007669"/>
    <property type="project" value="InterPro"/>
</dbReference>
<accession>A0A6M1PKU4</accession>
<evidence type="ECO:0000256" key="2">
    <source>
        <dbReference type="ARBA" id="ARBA00022801"/>
    </source>
</evidence>
<feature type="transmembrane region" description="Helical" evidence="4">
    <location>
        <begin position="7"/>
        <end position="29"/>
    </location>
</feature>
<dbReference type="InterPro" id="IPR051201">
    <property type="entry name" value="Chloro_Bact_Ser_Proteases"/>
</dbReference>
<dbReference type="Gene3D" id="2.40.10.120">
    <property type="match status" value="1"/>
</dbReference>
<keyword evidence="4" id="KW-1133">Transmembrane helix</keyword>
<keyword evidence="1 5" id="KW-0645">Protease</keyword>
<protein>
    <submittedName>
        <fullName evidence="5">Trypsin-like serine protease</fullName>
    </submittedName>
</protein>
<dbReference type="AlphaFoldDB" id="A0A6M1PKU4"/>
<dbReference type="EMBL" id="JAAKGU010000007">
    <property type="protein sequence ID" value="NGM83816.1"/>
    <property type="molecule type" value="Genomic_DNA"/>
</dbReference>
<dbReference type="InterPro" id="IPR001940">
    <property type="entry name" value="Peptidase_S1C"/>
</dbReference>
<evidence type="ECO:0000313" key="5">
    <source>
        <dbReference type="EMBL" id="NGM83816.1"/>
    </source>
</evidence>